<feature type="region of interest" description="Disordered" evidence="1">
    <location>
        <begin position="152"/>
        <end position="186"/>
    </location>
</feature>
<keyword evidence="3" id="KW-1185">Reference proteome</keyword>
<dbReference type="Proteomes" id="UP000243459">
    <property type="component" value="Chromosome 4"/>
</dbReference>
<gene>
    <name evidence="2" type="ORF">A4U43_C04F34760</name>
</gene>
<feature type="compositionally biased region" description="Polar residues" evidence="1">
    <location>
        <begin position="166"/>
        <end position="184"/>
    </location>
</feature>
<evidence type="ECO:0000313" key="2">
    <source>
        <dbReference type="EMBL" id="ONK73739.1"/>
    </source>
</evidence>
<reference evidence="3" key="1">
    <citation type="journal article" date="2017" name="Nat. Commun.">
        <title>The asparagus genome sheds light on the origin and evolution of a young Y chromosome.</title>
        <authorList>
            <person name="Harkess A."/>
            <person name="Zhou J."/>
            <person name="Xu C."/>
            <person name="Bowers J.E."/>
            <person name="Van der Hulst R."/>
            <person name="Ayyampalayam S."/>
            <person name="Mercati F."/>
            <person name="Riccardi P."/>
            <person name="McKain M.R."/>
            <person name="Kakrana A."/>
            <person name="Tang H."/>
            <person name="Ray J."/>
            <person name="Groenendijk J."/>
            <person name="Arikit S."/>
            <person name="Mathioni S.M."/>
            <person name="Nakano M."/>
            <person name="Shan H."/>
            <person name="Telgmann-Rauber A."/>
            <person name="Kanno A."/>
            <person name="Yue Z."/>
            <person name="Chen H."/>
            <person name="Li W."/>
            <person name="Chen Y."/>
            <person name="Xu X."/>
            <person name="Zhang Y."/>
            <person name="Luo S."/>
            <person name="Chen H."/>
            <person name="Gao J."/>
            <person name="Mao Z."/>
            <person name="Pires J.C."/>
            <person name="Luo M."/>
            <person name="Kudrna D."/>
            <person name="Wing R.A."/>
            <person name="Meyers B.C."/>
            <person name="Yi K."/>
            <person name="Kong H."/>
            <person name="Lavrijsen P."/>
            <person name="Sunseri F."/>
            <person name="Falavigna A."/>
            <person name="Ye Y."/>
            <person name="Leebens-Mack J.H."/>
            <person name="Chen G."/>
        </authorList>
    </citation>
    <scope>NUCLEOTIDE SEQUENCE [LARGE SCALE GENOMIC DNA]</scope>
    <source>
        <strain evidence="3">cv. DH0086</strain>
    </source>
</reference>
<feature type="region of interest" description="Disordered" evidence="1">
    <location>
        <begin position="244"/>
        <end position="264"/>
    </location>
</feature>
<feature type="region of interest" description="Disordered" evidence="1">
    <location>
        <begin position="203"/>
        <end position="223"/>
    </location>
</feature>
<dbReference type="Gramene" id="ONK73739">
    <property type="protein sequence ID" value="ONK73739"/>
    <property type="gene ID" value="A4U43_C04F34760"/>
</dbReference>
<dbReference type="AlphaFoldDB" id="A0A5P1FAE0"/>
<name>A0A5P1FAE0_ASPOF</name>
<evidence type="ECO:0000256" key="1">
    <source>
        <dbReference type="SAM" id="MobiDB-lite"/>
    </source>
</evidence>
<organism evidence="2 3">
    <name type="scientific">Asparagus officinalis</name>
    <name type="common">Garden asparagus</name>
    <dbReference type="NCBI Taxonomy" id="4686"/>
    <lineage>
        <taxon>Eukaryota</taxon>
        <taxon>Viridiplantae</taxon>
        <taxon>Streptophyta</taxon>
        <taxon>Embryophyta</taxon>
        <taxon>Tracheophyta</taxon>
        <taxon>Spermatophyta</taxon>
        <taxon>Magnoliopsida</taxon>
        <taxon>Liliopsida</taxon>
        <taxon>Asparagales</taxon>
        <taxon>Asparagaceae</taxon>
        <taxon>Asparagoideae</taxon>
        <taxon>Asparagus</taxon>
    </lineage>
</organism>
<proteinExistence type="predicted"/>
<evidence type="ECO:0000313" key="3">
    <source>
        <dbReference type="Proteomes" id="UP000243459"/>
    </source>
</evidence>
<protein>
    <submittedName>
        <fullName evidence="2">Uncharacterized protein</fullName>
    </submittedName>
</protein>
<dbReference type="EMBL" id="CM007384">
    <property type="protein sequence ID" value="ONK73739.1"/>
    <property type="molecule type" value="Genomic_DNA"/>
</dbReference>
<sequence length="264" mass="28515">MSKASIGLSTYYLVDGSRRTTRDAIGPAGHTLMFGGVHGARGTESVMFVEAATPKPGRGLRSFGVGRAAAAVSALGPLSELGLGSDVRRGFVWWLSSTARPAPASVTRLRLAAARLRLPPQPHHADAPGLVAIMTASPSFRARAFLSTRTVTHPRNMDRTSRTHHSPPNTEIASHRGVSTTSPTRKLADHHFPQTTWVHRSILLPGPDRDSLPPQKSLYRSHTQPNLRLVGLHLRAPHRGCLWKCEPSPSRPDPDEEVPTSSAS</sequence>
<accession>A0A5P1FAE0</accession>